<dbReference type="GO" id="GO:0009740">
    <property type="term" value="P:gibberellic acid mediated signaling pathway"/>
    <property type="evidence" value="ECO:0007669"/>
    <property type="project" value="UniProtKB-KW"/>
</dbReference>
<evidence type="ECO:0000256" key="13">
    <source>
        <dbReference type="SAM" id="MobiDB-lite"/>
    </source>
</evidence>
<comment type="similarity">
    <text evidence="3">Belongs to the glycosyltransferase 41 family. O-GlcNAc transferase subfamily.</text>
</comment>
<dbReference type="InParanoid" id="A0A152A921"/>
<comment type="subcellular location">
    <subcellularLocation>
        <location evidence="1">Nucleus</location>
    </subcellularLocation>
</comment>
<dbReference type="PANTHER" id="PTHR44835:SF1">
    <property type="entry name" value="PROTEIN O-GLCNAC TRANSFERASE"/>
    <property type="match status" value="1"/>
</dbReference>
<evidence type="ECO:0000256" key="8">
    <source>
        <dbReference type="ARBA" id="ARBA00022737"/>
    </source>
</evidence>
<keyword evidence="6" id="KW-0328">Glycosyltransferase</keyword>
<dbReference type="STRING" id="361077.A0A152A921"/>
<dbReference type="GO" id="GO:0005634">
    <property type="term" value="C:nucleus"/>
    <property type="evidence" value="ECO:0007669"/>
    <property type="project" value="UniProtKB-SubCell"/>
</dbReference>
<evidence type="ECO:0000313" key="16">
    <source>
        <dbReference type="Proteomes" id="UP000076078"/>
    </source>
</evidence>
<dbReference type="OrthoDB" id="17413at2759"/>
<feature type="repeat" description="TPR" evidence="12">
    <location>
        <begin position="341"/>
        <end position="374"/>
    </location>
</feature>
<dbReference type="EC" id="2.4.1.255" evidence="4"/>
<dbReference type="PROSITE" id="PS50005">
    <property type="entry name" value="TPR"/>
    <property type="match status" value="6"/>
</dbReference>
<dbReference type="Gene3D" id="1.25.40.10">
    <property type="entry name" value="Tetratricopeptide repeat domain"/>
    <property type="match status" value="2"/>
</dbReference>
<dbReference type="InterPro" id="IPR029489">
    <property type="entry name" value="OGT/SEC/SPY_C"/>
</dbReference>
<dbReference type="InterPro" id="IPR011990">
    <property type="entry name" value="TPR-like_helical_dom_sf"/>
</dbReference>
<evidence type="ECO:0000256" key="3">
    <source>
        <dbReference type="ARBA" id="ARBA00005386"/>
    </source>
</evidence>
<dbReference type="UniPathway" id="UPA00378"/>
<name>A0A152A921_TIELA</name>
<dbReference type="InterPro" id="IPR006597">
    <property type="entry name" value="Sel1-like"/>
</dbReference>
<evidence type="ECO:0000256" key="11">
    <source>
        <dbReference type="ARBA" id="ARBA00023242"/>
    </source>
</evidence>
<sequence>MNPINSQFYKFQRDIINENQVILQILKTNDTKENVDFNYYDITLDDHNTTDENDNKNNINLDSNNNNATTDRDKDNNLAIDNSNDNSTRDSTIISNSADIVDSKKRLIRLEIPKSYIGSVEIEKYLTELANELRLTSTEANIKENTELAFELYTLASLSNKNYAPAYFYMGVIYSEKREITMSLQSYQKAVDINPFYPEALCNIGVIYKSLGDLDSSIRYYYRALQGNPNYQLVRSNLAIALNDYGTKVKLMGDLKKSIQIYKKSLSFNYKHSETYYNLGVVYAENRKFEQAIYNYELAIHFNPSYTEALNNLGVIFKESDNLERALQYYNQALISRLNFPQSLNNIGVIYTMNGKMKLAKEHLKNAIKHCPDYAEAYNNMGVIYRDIGKIEKSIQSYESCVKLSPSTMNAPQNKLLALNYSTVYSLEEVYSEHKKWGDKNLMNFQKCSAVDNLPVSSSNLKHKRILTIGYLSADFFVHSVSYFIDGILRNHNRDGGFRIIIYSNVCKEDSTTERIKGYSAIALWRNIVGMSAIDVSEMIKSDQVDILVELSGHTCGNRLDVVLHSPAPLIATYIGYPNTTGLENVNYKFTDLYADPSDTKQKYTETLWRLPNSFLTYSPPVGYHLNDIPPAPFLKNGYITFGTFNILAKYSDQCLHAWSKILQRMGNSKCRLLLKSKPFACEKTCKSFKKRLLETFKINPDQVDLIGLFPQQKDHLQYYSHLDISLDTFPYSGTTTTCESLLMGVPVVTLSGSQHSHNVGKSILSNIGLPELIANNNVDQYIDIAVQLANNTSKLIEYRSSLRSKMISSYLCDNAQFTKNLESAYKSMWSHFIDTK</sequence>
<dbReference type="Pfam" id="PF00515">
    <property type="entry name" value="TPR_1"/>
    <property type="match status" value="2"/>
</dbReference>
<feature type="repeat" description="TPR" evidence="12">
    <location>
        <begin position="273"/>
        <end position="306"/>
    </location>
</feature>
<evidence type="ECO:0000256" key="2">
    <source>
        <dbReference type="ARBA" id="ARBA00004922"/>
    </source>
</evidence>
<feature type="repeat" description="TPR" evidence="12">
    <location>
        <begin position="198"/>
        <end position="231"/>
    </location>
</feature>
<feature type="repeat" description="TPR" evidence="12">
    <location>
        <begin position="307"/>
        <end position="340"/>
    </location>
</feature>
<dbReference type="SMART" id="SM00028">
    <property type="entry name" value="TPR"/>
    <property type="match status" value="7"/>
</dbReference>
<dbReference type="Pfam" id="PF13181">
    <property type="entry name" value="TPR_8"/>
    <property type="match status" value="3"/>
</dbReference>
<dbReference type="Proteomes" id="UP000076078">
    <property type="component" value="Unassembled WGS sequence"/>
</dbReference>
<keyword evidence="7 15" id="KW-0808">Transferase</keyword>
<protein>
    <recommendedName>
        <fullName evidence="5">Probable UDP-N-acetylglucosamine--peptide N-acetylglucosaminyltransferase SPINDLY</fullName>
        <ecNumber evidence="4">2.4.1.255</ecNumber>
    </recommendedName>
</protein>
<dbReference type="PROSITE" id="PS50293">
    <property type="entry name" value="TPR_REGION"/>
    <property type="match status" value="3"/>
</dbReference>
<accession>A0A152A921</accession>
<reference evidence="15 16" key="1">
    <citation type="submission" date="2015-12" db="EMBL/GenBank/DDBJ databases">
        <title>Dictyostelia acquired genes for synthesis and detection of signals that induce cell-type specialization by lateral gene transfer from prokaryotes.</title>
        <authorList>
            <person name="Gloeckner G."/>
            <person name="Schaap P."/>
        </authorList>
    </citation>
    <scope>NUCLEOTIDE SEQUENCE [LARGE SCALE GENOMIC DNA]</scope>
    <source>
        <strain evidence="15 16">TK</strain>
    </source>
</reference>
<keyword evidence="8" id="KW-0677">Repeat</keyword>
<evidence type="ECO:0000256" key="10">
    <source>
        <dbReference type="ARBA" id="ARBA00022941"/>
    </source>
</evidence>
<gene>
    <name evidence="15" type="ORF">DLAC_00183</name>
</gene>
<dbReference type="Gene3D" id="3.40.50.2000">
    <property type="entry name" value="Glycogen Phosphorylase B"/>
    <property type="match status" value="1"/>
</dbReference>
<organism evidence="15 16">
    <name type="scientific">Tieghemostelium lacteum</name>
    <name type="common">Slime mold</name>
    <name type="synonym">Dictyostelium lacteum</name>
    <dbReference type="NCBI Taxonomy" id="361077"/>
    <lineage>
        <taxon>Eukaryota</taxon>
        <taxon>Amoebozoa</taxon>
        <taxon>Evosea</taxon>
        <taxon>Eumycetozoa</taxon>
        <taxon>Dictyostelia</taxon>
        <taxon>Dictyosteliales</taxon>
        <taxon>Raperosteliaceae</taxon>
        <taxon>Tieghemostelium</taxon>
    </lineage>
</organism>
<keyword evidence="10" id="KW-0939">Gibberellin signaling pathway</keyword>
<comment type="pathway">
    <text evidence="2">Protein modification; protein glycosylation.</text>
</comment>
<feature type="region of interest" description="Disordered" evidence="13">
    <location>
        <begin position="49"/>
        <end position="89"/>
    </location>
</feature>
<evidence type="ECO:0000256" key="12">
    <source>
        <dbReference type="PROSITE-ProRule" id="PRU00339"/>
    </source>
</evidence>
<feature type="repeat" description="TPR" evidence="12">
    <location>
        <begin position="375"/>
        <end position="408"/>
    </location>
</feature>
<evidence type="ECO:0000256" key="7">
    <source>
        <dbReference type="ARBA" id="ARBA00022679"/>
    </source>
</evidence>
<dbReference type="AlphaFoldDB" id="A0A152A921"/>
<dbReference type="EMBL" id="LODT01000001">
    <property type="protein sequence ID" value="KYR02718.1"/>
    <property type="molecule type" value="Genomic_DNA"/>
</dbReference>
<evidence type="ECO:0000256" key="5">
    <source>
        <dbReference type="ARBA" id="ARBA00019143"/>
    </source>
</evidence>
<feature type="domain" description="O-GlcNAc transferase C-terminal" evidence="14">
    <location>
        <begin position="461"/>
        <end position="616"/>
    </location>
</feature>
<feature type="compositionally biased region" description="Low complexity" evidence="13">
    <location>
        <begin position="56"/>
        <end position="69"/>
    </location>
</feature>
<dbReference type="InterPro" id="IPR019734">
    <property type="entry name" value="TPR_rpt"/>
</dbReference>
<evidence type="ECO:0000259" key="14">
    <source>
        <dbReference type="Pfam" id="PF13844"/>
    </source>
</evidence>
<feature type="repeat" description="TPR" evidence="12">
    <location>
        <begin position="164"/>
        <end position="197"/>
    </location>
</feature>
<dbReference type="SMART" id="SM00671">
    <property type="entry name" value="SEL1"/>
    <property type="match status" value="4"/>
</dbReference>
<keyword evidence="11" id="KW-0539">Nucleus</keyword>
<evidence type="ECO:0000256" key="6">
    <source>
        <dbReference type="ARBA" id="ARBA00022676"/>
    </source>
</evidence>
<feature type="domain" description="O-GlcNAc transferase C-terminal" evidence="14">
    <location>
        <begin position="637"/>
        <end position="822"/>
    </location>
</feature>
<comment type="caution">
    <text evidence="15">The sequence shown here is derived from an EMBL/GenBank/DDBJ whole genome shotgun (WGS) entry which is preliminary data.</text>
</comment>
<dbReference type="OMA" id="CALTYCG"/>
<dbReference type="GO" id="GO:0097363">
    <property type="term" value="F:protein O-acetylglucosaminyltransferase activity"/>
    <property type="evidence" value="ECO:0007669"/>
    <property type="project" value="UniProtKB-EC"/>
</dbReference>
<dbReference type="Pfam" id="PF13844">
    <property type="entry name" value="Glyco_transf_41"/>
    <property type="match status" value="2"/>
</dbReference>
<evidence type="ECO:0000256" key="9">
    <source>
        <dbReference type="ARBA" id="ARBA00022803"/>
    </source>
</evidence>
<keyword evidence="9 12" id="KW-0802">TPR repeat</keyword>
<dbReference type="InterPro" id="IPR051939">
    <property type="entry name" value="Glycosyltr_41/O-GlcNAc_trsf"/>
</dbReference>
<evidence type="ECO:0000256" key="1">
    <source>
        <dbReference type="ARBA" id="ARBA00004123"/>
    </source>
</evidence>
<dbReference type="PANTHER" id="PTHR44835">
    <property type="entry name" value="UDP-N-ACETYLGLUCOSAMINE--PEPTIDE N-ACETYLGLUCOSAMINYLTRANSFERASE SPINDLY-RELATED"/>
    <property type="match status" value="1"/>
</dbReference>
<feature type="compositionally biased region" description="Polar residues" evidence="13">
    <location>
        <begin position="79"/>
        <end position="89"/>
    </location>
</feature>
<evidence type="ECO:0000256" key="4">
    <source>
        <dbReference type="ARBA" id="ARBA00011970"/>
    </source>
</evidence>
<dbReference type="Gene3D" id="3.40.50.11380">
    <property type="match status" value="1"/>
</dbReference>
<proteinExistence type="inferred from homology"/>
<dbReference type="SUPFAM" id="SSF48452">
    <property type="entry name" value="TPR-like"/>
    <property type="match status" value="3"/>
</dbReference>
<keyword evidence="16" id="KW-1185">Reference proteome</keyword>
<evidence type="ECO:0000313" key="15">
    <source>
        <dbReference type="EMBL" id="KYR02718.1"/>
    </source>
</evidence>